<dbReference type="GO" id="GO:0016020">
    <property type="term" value="C:membrane"/>
    <property type="evidence" value="ECO:0007669"/>
    <property type="project" value="UniProtKB-SubCell"/>
</dbReference>
<dbReference type="InterPro" id="IPR050930">
    <property type="entry name" value="MFS_Vesicular_Transporter"/>
</dbReference>
<gene>
    <name evidence="9" type="ORF">IWQ62_001178</name>
</gene>
<evidence type="ECO:0000256" key="2">
    <source>
        <dbReference type="ARBA" id="ARBA00022448"/>
    </source>
</evidence>
<feature type="domain" description="Major facilitator superfamily (MFS) profile" evidence="8">
    <location>
        <begin position="1"/>
        <end position="177"/>
    </location>
</feature>
<feature type="compositionally biased region" description="Polar residues" evidence="6">
    <location>
        <begin position="165"/>
        <end position="177"/>
    </location>
</feature>
<dbReference type="InterPro" id="IPR036259">
    <property type="entry name" value="MFS_trans_sf"/>
</dbReference>
<organism evidence="9 10">
    <name type="scientific">Dispira parvispora</name>
    <dbReference type="NCBI Taxonomy" id="1520584"/>
    <lineage>
        <taxon>Eukaryota</taxon>
        <taxon>Fungi</taxon>
        <taxon>Fungi incertae sedis</taxon>
        <taxon>Zoopagomycota</taxon>
        <taxon>Kickxellomycotina</taxon>
        <taxon>Dimargaritomycetes</taxon>
        <taxon>Dimargaritales</taxon>
        <taxon>Dimargaritaceae</taxon>
        <taxon>Dispira</taxon>
    </lineage>
</organism>
<dbReference type="PROSITE" id="PS50850">
    <property type="entry name" value="MFS"/>
    <property type="match status" value="1"/>
</dbReference>
<evidence type="ECO:0000313" key="10">
    <source>
        <dbReference type="Proteomes" id="UP001150925"/>
    </source>
</evidence>
<evidence type="ECO:0000256" key="3">
    <source>
        <dbReference type="ARBA" id="ARBA00022692"/>
    </source>
</evidence>
<feature type="transmembrane region" description="Helical" evidence="7">
    <location>
        <begin position="22"/>
        <end position="41"/>
    </location>
</feature>
<dbReference type="PANTHER" id="PTHR23506">
    <property type="entry name" value="GH10249P"/>
    <property type="match status" value="1"/>
</dbReference>
<reference evidence="9" key="1">
    <citation type="submission" date="2022-07" db="EMBL/GenBank/DDBJ databases">
        <title>Phylogenomic reconstructions and comparative analyses of Kickxellomycotina fungi.</title>
        <authorList>
            <person name="Reynolds N.K."/>
            <person name="Stajich J.E."/>
            <person name="Barry K."/>
            <person name="Grigoriev I.V."/>
            <person name="Crous P."/>
            <person name="Smith M.E."/>
        </authorList>
    </citation>
    <scope>NUCLEOTIDE SEQUENCE</scope>
    <source>
        <strain evidence="9">RSA 1196</strain>
    </source>
</reference>
<dbReference type="OrthoDB" id="5086884at2759"/>
<keyword evidence="4 7" id="KW-1133">Transmembrane helix</keyword>
<dbReference type="AlphaFoldDB" id="A0A9W8AWP7"/>
<dbReference type="Gene3D" id="1.20.1250.20">
    <property type="entry name" value="MFS general substrate transporter like domains"/>
    <property type="match status" value="1"/>
</dbReference>
<evidence type="ECO:0000259" key="8">
    <source>
        <dbReference type="PROSITE" id="PS50850"/>
    </source>
</evidence>
<dbReference type="Proteomes" id="UP001150925">
    <property type="component" value="Unassembled WGS sequence"/>
</dbReference>
<keyword evidence="2" id="KW-0813">Transport</keyword>
<evidence type="ECO:0000256" key="4">
    <source>
        <dbReference type="ARBA" id="ARBA00022989"/>
    </source>
</evidence>
<evidence type="ECO:0000256" key="7">
    <source>
        <dbReference type="SAM" id="Phobius"/>
    </source>
</evidence>
<dbReference type="PANTHER" id="PTHR23506:SF23">
    <property type="entry name" value="GH10249P"/>
    <property type="match status" value="1"/>
</dbReference>
<sequence>MPNAITSPLIGWALDRYQPNRLLISSLGLILIGVTAFPVAIPDELGLHVFTLVLLGITVSVALSPVTPELLYFMHEKGCNSYGTVYALFNVAFSAGMFVGPVISGALYDAAGFFITMLYMSVLMFFLALLILSGEAVKFYRRRQASRITQPEKGEETPSPDVNILISTPATQNVEKP</sequence>
<dbReference type="Pfam" id="PF07690">
    <property type="entry name" value="MFS_1"/>
    <property type="match status" value="1"/>
</dbReference>
<evidence type="ECO:0000256" key="6">
    <source>
        <dbReference type="SAM" id="MobiDB-lite"/>
    </source>
</evidence>
<feature type="transmembrane region" description="Helical" evidence="7">
    <location>
        <begin position="85"/>
        <end position="104"/>
    </location>
</feature>
<protein>
    <recommendedName>
        <fullName evidence="8">Major facilitator superfamily (MFS) profile domain-containing protein</fullName>
    </recommendedName>
</protein>
<dbReference type="InterPro" id="IPR020846">
    <property type="entry name" value="MFS_dom"/>
</dbReference>
<feature type="region of interest" description="Disordered" evidence="6">
    <location>
        <begin position="148"/>
        <end position="177"/>
    </location>
</feature>
<feature type="transmembrane region" description="Helical" evidence="7">
    <location>
        <begin position="110"/>
        <end position="132"/>
    </location>
</feature>
<accession>A0A9W8AWP7</accession>
<comment type="subcellular location">
    <subcellularLocation>
        <location evidence="1">Membrane</location>
        <topology evidence="1">Multi-pass membrane protein</topology>
    </subcellularLocation>
</comment>
<name>A0A9W8AWP7_9FUNG</name>
<dbReference type="GO" id="GO:0022857">
    <property type="term" value="F:transmembrane transporter activity"/>
    <property type="evidence" value="ECO:0007669"/>
    <property type="project" value="InterPro"/>
</dbReference>
<comment type="caution">
    <text evidence="9">The sequence shown here is derived from an EMBL/GenBank/DDBJ whole genome shotgun (WGS) entry which is preliminary data.</text>
</comment>
<keyword evidence="10" id="KW-1185">Reference proteome</keyword>
<dbReference type="EMBL" id="JANBPY010000166">
    <property type="protein sequence ID" value="KAJ1968544.1"/>
    <property type="molecule type" value="Genomic_DNA"/>
</dbReference>
<keyword evidence="3 7" id="KW-0812">Transmembrane</keyword>
<evidence type="ECO:0000256" key="5">
    <source>
        <dbReference type="ARBA" id="ARBA00023136"/>
    </source>
</evidence>
<dbReference type="SUPFAM" id="SSF103473">
    <property type="entry name" value="MFS general substrate transporter"/>
    <property type="match status" value="1"/>
</dbReference>
<proteinExistence type="predicted"/>
<feature type="transmembrane region" description="Helical" evidence="7">
    <location>
        <begin position="47"/>
        <end position="73"/>
    </location>
</feature>
<dbReference type="InterPro" id="IPR011701">
    <property type="entry name" value="MFS"/>
</dbReference>
<evidence type="ECO:0000313" key="9">
    <source>
        <dbReference type="EMBL" id="KAJ1968544.1"/>
    </source>
</evidence>
<evidence type="ECO:0000256" key="1">
    <source>
        <dbReference type="ARBA" id="ARBA00004141"/>
    </source>
</evidence>
<keyword evidence="5 7" id="KW-0472">Membrane</keyword>